<dbReference type="InterPro" id="IPR002018">
    <property type="entry name" value="CarbesteraseB"/>
</dbReference>
<proteinExistence type="predicted"/>
<sequence length="528" mass="59303">MKRLLWLLFLGFCVASTIADCTVETHLGLIQGTEIQSDSGKVIRAYKGIPYAEPPVGKLRFQPPVPKKPWDDVLNANKDHCQCPQFDQGRVKGSEDCLFLNVYTPEDKPASLLPVFVFIHGGNFVSGNASTHSVGPKYLLDKPIVVVTINYRLNILGFSNSGDNEAPGNCGLKDQQLALQWVKVFAEITRSWIGESGNVLCPQAFNDDPSYYELPKKVAKICNCTTSNNREMVECLQNVNVSTLLEASLLIFDDIDIAAETTWAPSKEKVAPDAFITDTPENLLRKHKMKYSPVILGNVQDEGTFFTKKLLDDQKLYDQCVKEPVSVIAKLLRSYSPARGKNRTKLAVELKNFYLGAELPTDKETVIRKYTELASDLFYWNPLQQLLRYLRNINGESLYAYNFCYHGTLTGTLPFGGELSKTGVAHGDDLFYELSISGAFLGSQYANLKRSENDLKIRDIYIDLWISFVSSGKPTSRRLDGPNAWQPQGNNTERNLQIGDGTSTTVTMKEKYPGRFKFWDKNMPKYCL</sequence>
<organism evidence="5 6">
    <name type="scientific">Dufourea novaeangliae</name>
    <name type="common">Sweat bee</name>
    <dbReference type="NCBI Taxonomy" id="178035"/>
    <lineage>
        <taxon>Eukaryota</taxon>
        <taxon>Metazoa</taxon>
        <taxon>Ecdysozoa</taxon>
        <taxon>Arthropoda</taxon>
        <taxon>Hexapoda</taxon>
        <taxon>Insecta</taxon>
        <taxon>Pterygota</taxon>
        <taxon>Neoptera</taxon>
        <taxon>Endopterygota</taxon>
        <taxon>Hymenoptera</taxon>
        <taxon>Apocrita</taxon>
        <taxon>Aculeata</taxon>
        <taxon>Apoidea</taxon>
        <taxon>Anthophila</taxon>
        <taxon>Halictidae</taxon>
        <taxon>Rophitinae</taxon>
        <taxon>Dufourea</taxon>
    </lineage>
</organism>
<evidence type="ECO:0000313" key="5">
    <source>
        <dbReference type="EMBL" id="KZC03758.1"/>
    </source>
</evidence>
<gene>
    <name evidence="5" type="ORF">WN55_04214</name>
</gene>
<dbReference type="PANTHER" id="PTHR11559">
    <property type="entry name" value="CARBOXYLESTERASE"/>
    <property type="match status" value="1"/>
</dbReference>
<dbReference type="InterPro" id="IPR019819">
    <property type="entry name" value="Carboxylesterase_B_CS"/>
</dbReference>
<dbReference type="OrthoDB" id="3200163at2759"/>
<dbReference type="Pfam" id="PF00135">
    <property type="entry name" value="COesterase"/>
    <property type="match status" value="2"/>
</dbReference>
<feature type="chain" id="PRO_5007599113" evidence="3">
    <location>
        <begin position="20"/>
        <end position="528"/>
    </location>
</feature>
<keyword evidence="3" id="KW-0732">Signal</keyword>
<feature type="domain" description="Carboxylesterase type B" evidence="4">
    <location>
        <begin position="22"/>
        <end position="183"/>
    </location>
</feature>
<evidence type="ECO:0000256" key="1">
    <source>
        <dbReference type="ARBA" id="ARBA00023180"/>
    </source>
</evidence>
<name>A0A154NXK2_DUFNO</name>
<evidence type="ECO:0000313" key="6">
    <source>
        <dbReference type="Proteomes" id="UP000076502"/>
    </source>
</evidence>
<dbReference type="PROSITE" id="PS00941">
    <property type="entry name" value="CARBOXYLESTERASE_B_2"/>
    <property type="match status" value="1"/>
</dbReference>
<feature type="region of interest" description="Disordered" evidence="2">
    <location>
        <begin position="473"/>
        <end position="499"/>
    </location>
</feature>
<feature type="signal peptide" evidence="3">
    <location>
        <begin position="1"/>
        <end position="19"/>
    </location>
</feature>
<feature type="compositionally biased region" description="Polar residues" evidence="2">
    <location>
        <begin position="485"/>
        <end position="499"/>
    </location>
</feature>
<evidence type="ECO:0000256" key="2">
    <source>
        <dbReference type="SAM" id="MobiDB-lite"/>
    </source>
</evidence>
<dbReference type="EMBL" id="KQ434769">
    <property type="protein sequence ID" value="KZC03758.1"/>
    <property type="molecule type" value="Genomic_DNA"/>
</dbReference>
<dbReference type="SUPFAM" id="SSF53474">
    <property type="entry name" value="alpha/beta-Hydrolases"/>
    <property type="match status" value="1"/>
</dbReference>
<dbReference type="STRING" id="178035.A0A154NXK2"/>
<evidence type="ECO:0000256" key="3">
    <source>
        <dbReference type="SAM" id="SignalP"/>
    </source>
</evidence>
<dbReference type="InterPro" id="IPR050309">
    <property type="entry name" value="Type-B_Carboxylest/Lipase"/>
</dbReference>
<evidence type="ECO:0000259" key="4">
    <source>
        <dbReference type="Pfam" id="PF00135"/>
    </source>
</evidence>
<protein>
    <submittedName>
        <fullName evidence="5">Venom carboxylesterase-6</fullName>
    </submittedName>
</protein>
<feature type="domain" description="Carboxylesterase type B" evidence="4">
    <location>
        <begin position="192"/>
        <end position="508"/>
    </location>
</feature>
<keyword evidence="6" id="KW-1185">Reference proteome</keyword>
<reference evidence="5 6" key="1">
    <citation type="submission" date="2015-07" db="EMBL/GenBank/DDBJ databases">
        <title>The genome of Dufourea novaeangliae.</title>
        <authorList>
            <person name="Pan H."/>
            <person name="Kapheim K."/>
        </authorList>
    </citation>
    <scope>NUCLEOTIDE SEQUENCE [LARGE SCALE GENOMIC DNA]</scope>
    <source>
        <strain evidence="5">0120121106</strain>
        <tissue evidence="5">Whole body</tissue>
    </source>
</reference>
<dbReference type="Proteomes" id="UP000076502">
    <property type="component" value="Unassembled WGS sequence"/>
</dbReference>
<accession>A0A154NXK2</accession>
<dbReference type="AlphaFoldDB" id="A0A154NXK2"/>
<dbReference type="InterPro" id="IPR029058">
    <property type="entry name" value="AB_hydrolase_fold"/>
</dbReference>
<keyword evidence="1" id="KW-0325">Glycoprotein</keyword>
<dbReference type="Gene3D" id="3.40.50.1820">
    <property type="entry name" value="alpha/beta hydrolase"/>
    <property type="match status" value="2"/>
</dbReference>